<gene>
    <name evidence="1" type="ORF">NDI38_06565</name>
</gene>
<proteinExistence type="predicted"/>
<evidence type="ECO:0000313" key="2">
    <source>
        <dbReference type="Proteomes" id="UP001476950"/>
    </source>
</evidence>
<name>A0ABV0KFU8_9CYAN</name>
<organism evidence="1 2">
    <name type="scientific">Stenomitos frigidus AS-A4</name>
    <dbReference type="NCBI Taxonomy" id="2933935"/>
    <lineage>
        <taxon>Bacteria</taxon>
        <taxon>Bacillati</taxon>
        <taxon>Cyanobacteriota</taxon>
        <taxon>Cyanophyceae</taxon>
        <taxon>Leptolyngbyales</taxon>
        <taxon>Leptolyngbyaceae</taxon>
        <taxon>Stenomitos</taxon>
    </lineage>
</organism>
<dbReference type="Proteomes" id="UP001476950">
    <property type="component" value="Unassembled WGS sequence"/>
</dbReference>
<comment type="caution">
    <text evidence="1">The sequence shown here is derived from an EMBL/GenBank/DDBJ whole genome shotgun (WGS) entry which is preliminary data.</text>
</comment>
<reference evidence="1 2" key="1">
    <citation type="submission" date="2022-04" db="EMBL/GenBank/DDBJ databases">
        <title>Positive selection, recombination, and allopatry shape intraspecific diversity of widespread and dominant cyanobacteria.</title>
        <authorList>
            <person name="Wei J."/>
            <person name="Shu W."/>
            <person name="Hu C."/>
        </authorList>
    </citation>
    <scope>NUCLEOTIDE SEQUENCE [LARGE SCALE GENOMIC DNA]</scope>
    <source>
        <strain evidence="1 2">AS-A4</strain>
    </source>
</reference>
<dbReference type="EMBL" id="JAMPLM010000003">
    <property type="protein sequence ID" value="MEP1058098.1"/>
    <property type="molecule type" value="Genomic_DNA"/>
</dbReference>
<protein>
    <submittedName>
        <fullName evidence="1">Uncharacterized protein</fullName>
    </submittedName>
</protein>
<dbReference type="RefSeq" id="WP_190451613.1">
    <property type="nucleotide sequence ID" value="NZ_JAMPLM010000003.1"/>
</dbReference>
<accession>A0ABV0KFU8</accession>
<evidence type="ECO:0000313" key="1">
    <source>
        <dbReference type="EMBL" id="MEP1058098.1"/>
    </source>
</evidence>
<keyword evidence="2" id="KW-1185">Reference proteome</keyword>
<sequence>MVRNDEAIVTNVKAVVTNAEVAVKFARAIARPERITKAFSKGFHQIATTRTGSSVHYVSTIIDWLKQLHGENTPFL</sequence>